<name>A0A136PSV9_9ACTN</name>
<accession>A0A136PSV9</accession>
<gene>
    <name evidence="2" type="ORF">AWW66_13680</name>
</gene>
<dbReference type="OrthoDB" id="3757373at2"/>
<dbReference type="AlphaFoldDB" id="A0A136PSV9"/>
<keyword evidence="3" id="KW-1185">Reference proteome</keyword>
<evidence type="ECO:0008006" key="4">
    <source>
        <dbReference type="Google" id="ProtNLM"/>
    </source>
</evidence>
<organism evidence="2 3">
    <name type="scientific">Micromonospora rosaria</name>
    <dbReference type="NCBI Taxonomy" id="47874"/>
    <lineage>
        <taxon>Bacteria</taxon>
        <taxon>Bacillati</taxon>
        <taxon>Actinomycetota</taxon>
        <taxon>Actinomycetes</taxon>
        <taxon>Micromonosporales</taxon>
        <taxon>Micromonosporaceae</taxon>
        <taxon>Micromonospora</taxon>
    </lineage>
</organism>
<evidence type="ECO:0000256" key="1">
    <source>
        <dbReference type="SAM" id="MobiDB-lite"/>
    </source>
</evidence>
<comment type="caution">
    <text evidence="2">The sequence shown here is derived from an EMBL/GenBank/DDBJ whole genome shotgun (WGS) entry which is preliminary data.</text>
</comment>
<dbReference type="RefSeq" id="WP_067365181.1">
    <property type="nucleotide sequence ID" value="NZ_JBIUBN010000019.1"/>
</dbReference>
<dbReference type="EMBL" id="LRQV01000041">
    <property type="protein sequence ID" value="KXK61445.1"/>
    <property type="molecule type" value="Genomic_DNA"/>
</dbReference>
<feature type="region of interest" description="Disordered" evidence="1">
    <location>
        <begin position="1"/>
        <end position="25"/>
    </location>
</feature>
<sequence length="431" mass="45650">MTIIDLGEVRRDAPPPPATGRPRPPRRGLWSVLVLVLVCATPAASGPLEQRAAATLPATVGATASLVDDRLFVLERQGAETGGTPRLTAWALPTAGRPGAGLDKLWEASVPGLVRLLDVEVRDGLVIASGVDESSGGTVVLDAATGDRHWRQPGTGSLTTGGNLLLSSGRGAAGEARVVEVATGRPIWVLPTRPDGVALVTRDGRIDRMVLTAPGGRIEVRSADTGAVLGRVTVAADPTARPYVSVVDDLVLVSQGATATVTAYGLDRLDVRWTGFFPRVEYFVSCGPTMLCAFQRNRPMSGVERGTGRTRWQTDGWWVWRDQGERLLVLAATGGQTGELGTYGVLDAVTGRVLGRVGVWDAARSRSGRPGNPVLVRPAGERGLLVAELDVETAQVRLLDVLPGADRDCQVEAGRLLCRTRDGFGVWPLRH</sequence>
<dbReference type="Proteomes" id="UP000070620">
    <property type="component" value="Unassembled WGS sequence"/>
</dbReference>
<proteinExistence type="predicted"/>
<reference evidence="2 3" key="1">
    <citation type="submission" date="2016-01" db="EMBL/GenBank/DDBJ databases">
        <title>Whole genome sequence and analysis of Micromonospora rosaria DSM 803, which can produce antibacterial substance rosamicin.</title>
        <authorList>
            <person name="Yang H."/>
            <person name="He X."/>
            <person name="Zhu D."/>
        </authorList>
    </citation>
    <scope>NUCLEOTIDE SEQUENCE [LARGE SCALE GENOMIC DNA]</scope>
    <source>
        <strain evidence="2 3">DSM 803</strain>
    </source>
</reference>
<dbReference type="SUPFAM" id="SSF50998">
    <property type="entry name" value="Quinoprotein alcohol dehydrogenase-like"/>
    <property type="match status" value="1"/>
</dbReference>
<protein>
    <recommendedName>
        <fullName evidence="4">Pyrrolo-quinoline quinone</fullName>
    </recommendedName>
</protein>
<evidence type="ECO:0000313" key="3">
    <source>
        <dbReference type="Proteomes" id="UP000070620"/>
    </source>
</evidence>
<dbReference type="InterPro" id="IPR011047">
    <property type="entry name" value="Quinoprotein_ADH-like_sf"/>
</dbReference>
<evidence type="ECO:0000313" key="2">
    <source>
        <dbReference type="EMBL" id="KXK61445.1"/>
    </source>
</evidence>